<dbReference type="RefSeq" id="WP_083161138.1">
    <property type="nucleotide sequence ID" value="NZ_MVHF01000003.1"/>
</dbReference>
<sequence>MTFGNQTVVFVTIAEDPDTRDRYNSPLRIRTEVPVAGCRFRPLTAKEKFDLGTDLVTDPQKITAPPVAAVVGASANDEVIYGGETFQLVGPPRVYTDMGGTPHKVTLIVQRQTA</sequence>
<evidence type="ECO:0000313" key="2">
    <source>
        <dbReference type="Proteomes" id="UP000192448"/>
    </source>
</evidence>
<organism evidence="1 2">
    <name type="scientific">Mycobacterium aquaticum</name>
    <dbReference type="NCBI Taxonomy" id="1927124"/>
    <lineage>
        <taxon>Bacteria</taxon>
        <taxon>Bacillati</taxon>
        <taxon>Actinomycetota</taxon>
        <taxon>Actinomycetes</taxon>
        <taxon>Mycobacteriales</taxon>
        <taxon>Mycobacteriaceae</taxon>
        <taxon>Mycobacterium</taxon>
    </lineage>
</organism>
<dbReference type="OrthoDB" id="4743434at2"/>
<dbReference type="AlphaFoldDB" id="A0A1X0B8N7"/>
<accession>A0A1X0B8N7</accession>
<evidence type="ECO:0008006" key="3">
    <source>
        <dbReference type="Google" id="ProtNLM"/>
    </source>
</evidence>
<evidence type="ECO:0000313" key="1">
    <source>
        <dbReference type="EMBL" id="ORA38700.1"/>
    </source>
</evidence>
<gene>
    <name evidence="1" type="ORF">BST13_04785</name>
</gene>
<comment type="caution">
    <text evidence="1">The sequence shown here is derived from an EMBL/GenBank/DDBJ whole genome shotgun (WGS) entry which is preliminary data.</text>
</comment>
<reference evidence="1 2" key="1">
    <citation type="submission" date="2017-02" db="EMBL/GenBank/DDBJ databases">
        <title>The new phylogeny of genus Mycobacterium.</title>
        <authorList>
            <person name="Tortoli E."/>
            <person name="Trovato A."/>
            <person name="Cirillo D.M."/>
        </authorList>
    </citation>
    <scope>NUCLEOTIDE SEQUENCE [LARGE SCALE GENOMIC DNA]</scope>
    <source>
        <strain evidence="1 2">RW6</strain>
    </source>
</reference>
<dbReference type="EMBL" id="MVHF01000003">
    <property type="protein sequence ID" value="ORA38700.1"/>
    <property type="molecule type" value="Genomic_DNA"/>
</dbReference>
<name>A0A1X0B8N7_9MYCO</name>
<proteinExistence type="predicted"/>
<keyword evidence="2" id="KW-1185">Reference proteome</keyword>
<dbReference type="Proteomes" id="UP000192448">
    <property type="component" value="Unassembled WGS sequence"/>
</dbReference>
<dbReference type="STRING" id="1927124.BST13_04785"/>
<protein>
    <recommendedName>
        <fullName evidence="3">Head-to-tail stopper</fullName>
    </recommendedName>
</protein>